<accession>A0A4R1N6L8</accession>
<evidence type="ECO:0000256" key="1">
    <source>
        <dbReference type="SAM" id="MobiDB-lite"/>
    </source>
</evidence>
<dbReference type="RefSeq" id="WP_132861188.1">
    <property type="nucleotide sequence ID" value="NZ_SMGR01000003.1"/>
</dbReference>
<keyword evidence="3" id="KW-1185">Reference proteome</keyword>
<feature type="compositionally biased region" description="Basic residues" evidence="1">
    <location>
        <begin position="153"/>
        <end position="164"/>
    </location>
</feature>
<gene>
    <name evidence="2" type="ORF">BXY66_3048</name>
</gene>
<protein>
    <submittedName>
        <fullName evidence="2">Uncharacterized protein</fullName>
    </submittedName>
</protein>
<sequence>MTPVTTPFTASLSSFLLMSRMVERQMRTNHAMTRAALAFLTPYAPSEPTAVASVGKSKSPKKTVSKAAPKAAVGKNKSKPTVKPEELVFKSVAPKTTGRNPEEKPKSVARKAPPAKSAPEIVAKTTDAPKVTTVEPVTRKRTRQPSKPPAMPKAKKTTKAKKPS</sequence>
<name>A0A4R1N6L8_9RHOB</name>
<dbReference type="Proteomes" id="UP000295673">
    <property type="component" value="Unassembled WGS sequence"/>
</dbReference>
<comment type="caution">
    <text evidence="2">The sequence shown here is derived from an EMBL/GenBank/DDBJ whole genome shotgun (WGS) entry which is preliminary data.</text>
</comment>
<organism evidence="2 3">
    <name type="scientific">Shimia isoporae</name>
    <dbReference type="NCBI Taxonomy" id="647720"/>
    <lineage>
        <taxon>Bacteria</taxon>
        <taxon>Pseudomonadati</taxon>
        <taxon>Pseudomonadota</taxon>
        <taxon>Alphaproteobacteria</taxon>
        <taxon>Rhodobacterales</taxon>
        <taxon>Roseobacteraceae</taxon>
    </lineage>
</organism>
<proteinExistence type="predicted"/>
<reference evidence="2 3" key="1">
    <citation type="submission" date="2019-03" db="EMBL/GenBank/DDBJ databases">
        <title>Genomic Encyclopedia of Archaeal and Bacterial Type Strains, Phase II (KMG-II): from individual species to whole genera.</title>
        <authorList>
            <person name="Goeker M."/>
        </authorList>
    </citation>
    <scope>NUCLEOTIDE SEQUENCE [LARGE SCALE GENOMIC DNA]</scope>
    <source>
        <strain evidence="2 3">DSM 26433</strain>
    </source>
</reference>
<dbReference type="EMBL" id="SMGR01000003">
    <property type="protein sequence ID" value="TCL00407.1"/>
    <property type="molecule type" value="Genomic_DNA"/>
</dbReference>
<dbReference type="AlphaFoldDB" id="A0A4R1N6L8"/>
<evidence type="ECO:0000313" key="3">
    <source>
        <dbReference type="Proteomes" id="UP000295673"/>
    </source>
</evidence>
<evidence type="ECO:0000313" key="2">
    <source>
        <dbReference type="EMBL" id="TCL00407.1"/>
    </source>
</evidence>
<feature type="region of interest" description="Disordered" evidence="1">
    <location>
        <begin position="48"/>
        <end position="164"/>
    </location>
</feature>